<gene>
    <name evidence="6" type="ORF">LCGC14_0352270</name>
</gene>
<feature type="transmembrane region" description="Helical" evidence="5">
    <location>
        <begin position="46"/>
        <end position="66"/>
    </location>
</feature>
<dbReference type="InterPro" id="IPR051598">
    <property type="entry name" value="TSUP/Inactive_protease-like"/>
</dbReference>
<feature type="transmembrane region" description="Helical" evidence="5">
    <location>
        <begin position="102"/>
        <end position="121"/>
    </location>
</feature>
<dbReference type="InterPro" id="IPR002781">
    <property type="entry name" value="TM_pro_TauE-like"/>
</dbReference>
<name>A0A0F9TTD7_9ZZZZ</name>
<feature type="transmembrane region" description="Helical" evidence="5">
    <location>
        <begin position="203"/>
        <end position="224"/>
    </location>
</feature>
<keyword evidence="2 5" id="KW-0812">Transmembrane</keyword>
<evidence type="ECO:0000256" key="1">
    <source>
        <dbReference type="ARBA" id="ARBA00004141"/>
    </source>
</evidence>
<feature type="transmembrane region" description="Helical" evidence="5">
    <location>
        <begin position="176"/>
        <end position="196"/>
    </location>
</feature>
<evidence type="ECO:0008006" key="7">
    <source>
        <dbReference type="Google" id="ProtNLM"/>
    </source>
</evidence>
<evidence type="ECO:0000256" key="5">
    <source>
        <dbReference type="SAM" id="Phobius"/>
    </source>
</evidence>
<feature type="transmembrane region" description="Helical" evidence="5">
    <location>
        <begin position="78"/>
        <end position="96"/>
    </location>
</feature>
<comment type="subcellular location">
    <subcellularLocation>
        <location evidence="1">Membrane</location>
        <topology evidence="1">Multi-pass membrane protein</topology>
    </subcellularLocation>
</comment>
<feature type="transmembrane region" description="Helical" evidence="5">
    <location>
        <begin position="236"/>
        <end position="254"/>
    </location>
</feature>
<feature type="transmembrane region" description="Helical" evidence="5">
    <location>
        <begin position="142"/>
        <end position="164"/>
    </location>
</feature>
<dbReference type="PANTHER" id="PTHR43701">
    <property type="entry name" value="MEMBRANE TRANSPORTER PROTEIN MJ0441-RELATED"/>
    <property type="match status" value="1"/>
</dbReference>
<organism evidence="6">
    <name type="scientific">marine sediment metagenome</name>
    <dbReference type="NCBI Taxonomy" id="412755"/>
    <lineage>
        <taxon>unclassified sequences</taxon>
        <taxon>metagenomes</taxon>
        <taxon>ecological metagenomes</taxon>
    </lineage>
</organism>
<keyword evidence="4 5" id="KW-0472">Membrane</keyword>
<sequence>MVLDLSQYLLGAFSGSLVGFTLGLFGGGGSILAVPLLVYLVGVPGAHMAIGTSALAVAANAAANLVSHARHGNVKWRCAALYSGAGVLGALGGAAVGKAIDGQQLLFLFAILMLVVGVLMFRRRGSTGDAGAECNRENAPKVLGFGAVTGAFSGFFGIGGGFLIVPGLIASTGMPILNAVGSSLVAVAAFGLTTALSYAFSGYVLWTLALVFIGGGIAGGLVGATAARGLAAKKGALNMAFAGLIFVVAVYMLYKSAMTWLA</sequence>
<dbReference type="Pfam" id="PF01925">
    <property type="entry name" value="TauE"/>
    <property type="match status" value="1"/>
</dbReference>
<evidence type="ECO:0000256" key="2">
    <source>
        <dbReference type="ARBA" id="ARBA00022692"/>
    </source>
</evidence>
<comment type="caution">
    <text evidence="6">The sequence shown here is derived from an EMBL/GenBank/DDBJ whole genome shotgun (WGS) entry which is preliminary data.</text>
</comment>
<evidence type="ECO:0000256" key="4">
    <source>
        <dbReference type="ARBA" id="ARBA00023136"/>
    </source>
</evidence>
<dbReference type="GO" id="GO:0016020">
    <property type="term" value="C:membrane"/>
    <property type="evidence" value="ECO:0007669"/>
    <property type="project" value="UniProtKB-SubCell"/>
</dbReference>
<dbReference type="AlphaFoldDB" id="A0A0F9TTD7"/>
<protein>
    <recommendedName>
        <fullName evidence="7">Membrane transporter protein</fullName>
    </recommendedName>
</protein>
<proteinExistence type="predicted"/>
<dbReference type="PANTHER" id="PTHR43701:SF2">
    <property type="entry name" value="MEMBRANE TRANSPORTER PROTEIN YJNA-RELATED"/>
    <property type="match status" value="1"/>
</dbReference>
<accession>A0A0F9TTD7</accession>
<evidence type="ECO:0000313" key="6">
    <source>
        <dbReference type="EMBL" id="KKN78227.1"/>
    </source>
</evidence>
<reference evidence="6" key="1">
    <citation type="journal article" date="2015" name="Nature">
        <title>Complex archaea that bridge the gap between prokaryotes and eukaryotes.</title>
        <authorList>
            <person name="Spang A."/>
            <person name="Saw J.H."/>
            <person name="Jorgensen S.L."/>
            <person name="Zaremba-Niedzwiedzka K."/>
            <person name="Martijn J."/>
            <person name="Lind A.E."/>
            <person name="van Eijk R."/>
            <person name="Schleper C."/>
            <person name="Guy L."/>
            <person name="Ettema T.J."/>
        </authorList>
    </citation>
    <scope>NUCLEOTIDE SEQUENCE</scope>
</reference>
<keyword evidence="3 5" id="KW-1133">Transmembrane helix</keyword>
<evidence type="ECO:0000256" key="3">
    <source>
        <dbReference type="ARBA" id="ARBA00022989"/>
    </source>
</evidence>
<feature type="transmembrane region" description="Helical" evidence="5">
    <location>
        <begin position="12"/>
        <end position="40"/>
    </location>
</feature>
<dbReference type="EMBL" id="LAZR01000266">
    <property type="protein sequence ID" value="KKN78227.1"/>
    <property type="molecule type" value="Genomic_DNA"/>
</dbReference>